<organism evidence="1">
    <name type="scientific">Heterosigma akashiwo</name>
    <name type="common">Chromophytic alga</name>
    <name type="synonym">Heterosigma carterae</name>
    <dbReference type="NCBI Taxonomy" id="2829"/>
    <lineage>
        <taxon>Eukaryota</taxon>
        <taxon>Sar</taxon>
        <taxon>Stramenopiles</taxon>
        <taxon>Ochrophyta</taxon>
        <taxon>Raphidophyceae</taxon>
        <taxon>Chattonellales</taxon>
        <taxon>Chattonellaceae</taxon>
        <taxon>Heterosigma</taxon>
    </lineage>
</organism>
<protein>
    <submittedName>
        <fullName evidence="1">Uncharacterized protein</fullName>
    </submittedName>
</protein>
<gene>
    <name evidence="1" type="ORF">HAKA00212_LOCUS17937</name>
</gene>
<dbReference type="AlphaFoldDB" id="A0A7S3Y2H5"/>
<dbReference type="EMBL" id="HBIU01039385">
    <property type="protein sequence ID" value="CAE0639123.1"/>
    <property type="molecule type" value="Transcribed_RNA"/>
</dbReference>
<accession>A0A7S3Y2H5</accession>
<reference evidence="1" key="1">
    <citation type="submission" date="2021-01" db="EMBL/GenBank/DDBJ databases">
        <authorList>
            <person name="Corre E."/>
            <person name="Pelletier E."/>
            <person name="Niang G."/>
            <person name="Scheremetjew M."/>
            <person name="Finn R."/>
            <person name="Kale V."/>
            <person name="Holt S."/>
            <person name="Cochrane G."/>
            <person name="Meng A."/>
            <person name="Brown T."/>
            <person name="Cohen L."/>
        </authorList>
    </citation>
    <scope>NUCLEOTIDE SEQUENCE</scope>
    <source>
        <strain evidence="1">CCMP3107</strain>
    </source>
</reference>
<sequence>MMMEMSLVPDKDNGPFTMFELRRNIIQRRGGYNKAPSPDMIIRQVLKECINGIAPHLAEVTNACRKLSYFPRDWKVEDGVTCAKPDKKHLIYIMDEGAQAAGPALCCEQDTGRYDDLKGVVADEERELVPRELVWVLLVQEQGWYRVGGGDERGAGNPPRAGAGGNPVLRGQGLQPVLAPGGADGSPGEGVSGLFCLTSSFLRKSQCNLNMNGFSASKLLRRGFLQEGSCSAHLLERTEQQGGGVFGGGR</sequence>
<proteinExistence type="predicted"/>
<evidence type="ECO:0000313" key="1">
    <source>
        <dbReference type="EMBL" id="CAE0639123.1"/>
    </source>
</evidence>
<name>A0A7S3Y2H5_HETAK</name>